<gene>
    <name evidence="2" type="ORF">ACFQ4B_35070</name>
</gene>
<organism evidence="2 3">
    <name type="scientific">Paenibacillus vulneris</name>
    <dbReference type="NCBI Taxonomy" id="1133364"/>
    <lineage>
        <taxon>Bacteria</taxon>
        <taxon>Bacillati</taxon>
        <taxon>Bacillota</taxon>
        <taxon>Bacilli</taxon>
        <taxon>Bacillales</taxon>
        <taxon>Paenibacillaceae</taxon>
        <taxon>Paenibacillus</taxon>
    </lineage>
</organism>
<dbReference type="EMBL" id="JBHTLU010000058">
    <property type="protein sequence ID" value="MFD1225316.1"/>
    <property type="molecule type" value="Genomic_DNA"/>
</dbReference>
<evidence type="ECO:0008006" key="4">
    <source>
        <dbReference type="Google" id="ProtNLM"/>
    </source>
</evidence>
<proteinExistence type="predicted"/>
<reference evidence="3" key="1">
    <citation type="journal article" date="2019" name="Int. J. Syst. Evol. Microbiol.">
        <title>The Global Catalogue of Microorganisms (GCM) 10K type strain sequencing project: providing services to taxonomists for standard genome sequencing and annotation.</title>
        <authorList>
            <consortium name="The Broad Institute Genomics Platform"/>
            <consortium name="The Broad Institute Genome Sequencing Center for Infectious Disease"/>
            <person name="Wu L."/>
            <person name="Ma J."/>
        </authorList>
    </citation>
    <scope>NUCLEOTIDE SEQUENCE [LARGE SCALE GENOMIC DNA]</scope>
    <source>
        <strain evidence="3">CCUG 53270</strain>
    </source>
</reference>
<evidence type="ECO:0000313" key="2">
    <source>
        <dbReference type="EMBL" id="MFD1225316.1"/>
    </source>
</evidence>
<evidence type="ECO:0000313" key="3">
    <source>
        <dbReference type="Proteomes" id="UP001597180"/>
    </source>
</evidence>
<keyword evidence="3" id="KW-1185">Reference proteome</keyword>
<dbReference type="RefSeq" id="WP_345594076.1">
    <property type="nucleotide sequence ID" value="NZ_BAABJG010000052.1"/>
</dbReference>
<comment type="caution">
    <text evidence="2">The sequence shown here is derived from an EMBL/GenBank/DDBJ whole genome shotgun (WGS) entry which is preliminary data.</text>
</comment>
<accession>A0ABW3UZU4</accession>
<evidence type="ECO:0000256" key="1">
    <source>
        <dbReference type="SAM" id="SignalP"/>
    </source>
</evidence>
<keyword evidence="1" id="KW-0732">Signal</keyword>
<protein>
    <recommendedName>
        <fullName evidence="4">DUF4139 domain-containing protein</fullName>
    </recommendedName>
</protein>
<name>A0ABW3UZU4_9BACL</name>
<sequence>MRINKKKTSLSILMSVCLMTTAQAAWADTVVPSAVTAEAAAQGTSIVATPSYKLNDSLSVEIKSLLNESSSDGVKIAAVIRMKSSAGKVVKIPDLDLRARTAEGDEYTLQASVLNVHAIRPNTTEELNYFVTVDRKEAVSLSELVWLSVDWYSFPKTETEVLTVPVTGLSWDGPLSQLTQPEYVKAWGQSFQIPIIDSPLFYTPVAVSTENTQQGTMTSVKLLVQNRSAKKETLPEFSLDGRSVNASGTDASVFAGKRVEQGVISLDPQEQRYIHYAIPTDKNTVLSSLNLVTNEMFKQLDAKGNPTVIPYSIGRLTITMPNAGQSDIAIEGSPYEYNTPFRFDTNTDAIDPNMDVSLVELHMHENEGEGYQTVIGKYKLTNRSDQPLPIPVFQTKLITENGQTYSGSRQSTTTQEIMPNTSYVISYSYIMPSELKDQNFILKIVDTKTAAPVSTTLGAYRLALQPNSLNEEMLTFYPFKVKVNQWQLSAKANLSSAAAPSPTTYSYKLKLDLDIERQEQVIVDQNFSKMSLELVDPTGRLLSVKTLSFTGINRLVSGMQFIQFDNLKTDEQEYPLTVNVYETITTPTGEAKRLVASFKE</sequence>
<feature type="signal peptide" evidence="1">
    <location>
        <begin position="1"/>
        <end position="27"/>
    </location>
</feature>
<dbReference type="Proteomes" id="UP001597180">
    <property type="component" value="Unassembled WGS sequence"/>
</dbReference>
<feature type="chain" id="PRO_5045064306" description="DUF4139 domain-containing protein" evidence="1">
    <location>
        <begin position="28"/>
        <end position="600"/>
    </location>
</feature>